<dbReference type="KEGG" id="mmag:MMAD_43960"/>
<gene>
    <name evidence="1" type="ORF">MMAD_43960</name>
</gene>
<sequence length="151" mass="15238">MSSRHHMPARTPSRTTIIFATTSLIVAVIAVVAALAAHALYGGGATAERKVVQLTPAVAQPISQEGRIVAVSANSVTARSDDGFARTYVVDAQTNAITEHGSIIGSAGSAFAVNDEVSIVGVVQNGTAIATAVADKQVSDLNGPPMDGGDA</sequence>
<proteinExistence type="predicted"/>
<accession>A0A7I7XLJ6</accession>
<evidence type="ECO:0000313" key="1">
    <source>
        <dbReference type="EMBL" id="BBZ30101.1"/>
    </source>
</evidence>
<organism evidence="1 2">
    <name type="scientific">Mycolicibacterium madagascariense</name>
    <dbReference type="NCBI Taxonomy" id="212765"/>
    <lineage>
        <taxon>Bacteria</taxon>
        <taxon>Bacillati</taxon>
        <taxon>Actinomycetota</taxon>
        <taxon>Actinomycetes</taxon>
        <taxon>Mycobacteriales</taxon>
        <taxon>Mycobacteriaceae</taxon>
        <taxon>Mycolicibacterium</taxon>
    </lineage>
</organism>
<evidence type="ECO:0008006" key="3">
    <source>
        <dbReference type="Google" id="ProtNLM"/>
    </source>
</evidence>
<reference evidence="1 2" key="1">
    <citation type="journal article" date="2019" name="Emerg. Microbes Infect.">
        <title>Comprehensive subspecies identification of 175 nontuberculous mycobacteria species based on 7547 genomic profiles.</title>
        <authorList>
            <person name="Matsumoto Y."/>
            <person name="Kinjo T."/>
            <person name="Motooka D."/>
            <person name="Nabeya D."/>
            <person name="Jung N."/>
            <person name="Uechi K."/>
            <person name="Horii T."/>
            <person name="Iida T."/>
            <person name="Fujita J."/>
            <person name="Nakamura S."/>
        </authorList>
    </citation>
    <scope>NUCLEOTIDE SEQUENCE [LARGE SCALE GENOMIC DNA]</scope>
    <source>
        <strain evidence="1 2">JCM 13574</strain>
    </source>
</reference>
<dbReference type="EMBL" id="AP022610">
    <property type="protein sequence ID" value="BBZ30101.1"/>
    <property type="molecule type" value="Genomic_DNA"/>
</dbReference>
<protein>
    <recommendedName>
        <fullName evidence="3">DUF5666 domain-containing protein</fullName>
    </recommendedName>
</protein>
<dbReference type="Proteomes" id="UP000466517">
    <property type="component" value="Chromosome"/>
</dbReference>
<name>A0A7I7XLJ6_9MYCO</name>
<keyword evidence="2" id="KW-1185">Reference proteome</keyword>
<dbReference type="AlphaFoldDB" id="A0A7I7XLJ6"/>
<evidence type="ECO:0000313" key="2">
    <source>
        <dbReference type="Proteomes" id="UP000466517"/>
    </source>
</evidence>